<organism evidence="2 3">
    <name type="scientific">Pseudooceanicola nanhaiensis</name>
    <dbReference type="NCBI Taxonomy" id="375761"/>
    <lineage>
        <taxon>Bacteria</taxon>
        <taxon>Pseudomonadati</taxon>
        <taxon>Pseudomonadota</taxon>
        <taxon>Alphaproteobacteria</taxon>
        <taxon>Rhodobacterales</taxon>
        <taxon>Paracoccaceae</taxon>
        <taxon>Pseudooceanicola</taxon>
    </lineage>
</organism>
<feature type="domain" description="AB hydrolase-1" evidence="1">
    <location>
        <begin position="23"/>
        <end position="277"/>
    </location>
</feature>
<dbReference type="AlphaFoldDB" id="A0A917WD09"/>
<reference evidence="2" key="2">
    <citation type="submission" date="2020-09" db="EMBL/GenBank/DDBJ databases">
        <authorList>
            <person name="Sun Q."/>
            <person name="Zhou Y."/>
        </authorList>
    </citation>
    <scope>NUCLEOTIDE SEQUENCE</scope>
    <source>
        <strain evidence="2">CGMCC 1.6293</strain>
    </source>
</reference>
<accession>A0A917WD09</accession>
<dbReference type="InterPro" id="IPR000073">
    <property type="entry name" value="AB_hydrolase_1"/>
</dbReference>
<comment type="caution">
    <text evidence="2">The sequence shown here is derived from an EMBL/GenBank/DDBJ whole genome shotgun (WGS) entry which is preliminary data.</text>
</comment>
<dbReference type="PANTHER" id="PTHR43433:SF5">
    <property type="entry name" value="AB HYDROLASE-1 DOMAIN-CONTAINING PROTEIN"/>
    <property type="match status" value="1"/>
</dbReference>
<dbReference type="PANTHER" id="PTHR43433">
    <property type="entry name" value="HYDROLASE, ALPHA/BETA FOLD FAMILY PROTEIN"/>
    <property type="match status" value="1"/>
</dbReference>
<dbReference type="InterPro" id="IPR050471">
    <property type="entry name" value="AB_hydrolase"/>
</dbReference>
<evidence type="ECO:0000259" key="1">
    <source>
        <dbReference type="Pfam" id="PF00561"/>
    </source>
</evidence>
<evidence type="ECO:0000313" key="3">
    <source>
        <dbReference type="Proteomes" id="UP000649829"/>
    </source>
</evidence>
<keyword evidence="3" id="KW-1185">Reference proteome</keyword>
<reference evidence="2" key="1">
    <citation type="journal article" date="2014" name="Int. J. Syst. Evol. Microbiol.">
        <title>Complete genome sequence of Corynebacterium casei LMG S-19264T (=DSM 44701T), isolated from a smear-ripened cheese.</title>
        <authorList>
            <consortium name="US DOE Joint Genome Institute (JGI-PGF)"/>
            <person name="Walter F."/>
            <person name="Albersmeier A."/>
            <person name="Kalinowski J."/>
            <person name="Ruckert C."/>
        </authorList>
    </citation>
    <scope>NUCLEOTIDE SEQUENCE</scope>
    <source>
        <strain evidence="2">CGMCC 1.6293</strain>
    </source>
</reference>
<dbReference type="InterPro" id="IPR029058">
    <property type="entry name" value="AB_hydrolase_fold"/>
</dbReference>
<gene>
    <name evidence="2" type="primary">lipg</name>
    <name evidence="2" type="ORF">GCM10011534_15080</name>
</gene>
<dbReference type="Gene3D" id="3.40.50.1820">
    <property type="entry name" value="alpha/beta hydrolase"/>
    <property type="match status" value="1"/>
</dbReference>
<sequence>MAEAQVNGITIYYEDHGAKEGQALLLITGVGTQSTRYPQAFVDILTARGYRVVKMDNRDIGLSQKFTEAGIPDFQAATRAKKEGRQADLPYQLSDMAADCAALLDHLGIDNAHVCGFSMGGMIAQLVAIEHPEKVLSLISIMSNTGNPEIPGGTKEAMAALTAPRPDPNEDREAYMAAMVNTARVIGSPAWPQDEALIRKGIEIDLDRSFHPTGFARQYAAILATYDRRPHLQKLTMPATVIHGIQDPLVPIEGGRDTAANIPGAELIEIDGMGHNIPPELYERLADGIETATRRAAA</sequence>
<dbReference type="SUPFAM" id="SSF53474">
    <property type="entry name" value="alpha/beta-Hydrolases"/>
    <property type="match status" value="1"/>
</dbReference>
<proteinExistence type="predicted"/>
<dbReference type="RefSeq" id="WP_028286323.1">
    <property type="nucleotide sequence ID" value="NZ_BMLF01000001.1"/>
</dbReference>
<dbReference type="GO" id="GO:0046503">
    <property type="term" value="P:glycerolipid catabolic process"/>
    <property type="evidence" value="ECO:0007669"/>
    <property type="project" value="TreeGrafter"/>
</dbReference>
<name>A0A917WD09_9RHOB</name>
<dbReference type="GO" id="GO:0004806">
    <property type="term" value="F:triacylglycerol lipase activity"/>
    <property type="evidence" value="ECO:0007669"/>
    <property type="project" value="TreeGrafter"/>
</dbReference>
<evidence type="ECO:0000313" key="2">
    <source>
        <dbReference type="EMBL" id="GGL93930.1"/>
    </source>
</evidence>
<dbReference type="EMBL" id="BMLF01000001">
    <property type="protein sequence ID" value="GGL93930.1"/>
    <property type="molecule type" value="Genomic_DNA"/>
</dbReference>
<dbReference type="Proteomes" id="UP000649829">
    <property type="component" value="Unassembled WGS sequence"/>
</dbReference>
<keyword evidence="2" id="KW-0378">Hydrolase</keyword>
<dbReference type="Pfam" id="PF00561">
    <property type="entry name" value="Abhydrolase_1"/>
    <property type="match status" value="1"/>
</dbReference>
<protein>
    <submittedName>
        <fullName evidence="2">Alpha/beta hydrolase</fullName>
    </submittedName>
</protein>